<dbReference type="RefSeq" id="WP_377124196.1">
    <property type="nucleotide sequence ID" value="NZ_JBHRSD010000017.1"/>
</dbReference>
<comment type="caution">
    <text evidence="2">The sequence shown here is derived from an EMBL/GenBank/DDBJ whole genome shotgun (WGS) entry which is preliminary data.</text>
</comment>
<dbReference type="Proteomes" id="UP001595453">
    <property type="component" value="Unassembled WGS sequence"/>
</dbReference>
<organism evidence="2 3">
    <name type="scientific">Pseudoalteromonas fenneropenaei</name>
    <dbReference type="NCBI Taxonomy" id="1737459"/>
    <lineage>
        <taxon>Bacteria</taxon>
        <taxon>Pseudomonadati</taxon>
        <taxon>Pseudomonadota</taxon>
        <taxon>Gammaproteobacteria</taxon>
        <taxon>Alteromonadales</taxon>
        <taxon>Pseudoalteromonadaceae</taxon>
        <taxon>Pseudoalteromonas</taxon>
    </lineage>
</organism>
<dbReference type="EMBL" id="JBHRSD010000017">
    <property type="protein sequence ID" value="MFC3033083.1"/>
    <property type="molecule type" value="Genomic_DNA"/>
</dbReference>
<evidence type="ECO:0000313" key="2">
    <source>
        <dbReference type="EMBL" id="MFC3033083.1"/>
    </source>
</evidence>
<proteinExistence type="predicted"/>
<reference evidence="3" key="1">
    <citation type="journal article" date="2019" name="Int. J. Syst. Evol. Microbiol.">
        <title>The Global Catalogue of Microorganisms (GCM) 10K type strain sequencing project: providing services to taxonomists for standard genome sequencing and annotation.</title>
        <authorList>
            <consortium name="The Broad Institute Genomics Platform"/>
            <consortium name="The Broad Institute Genome Sequencing Center for Infectious Disease"/>
            <person name="Wu L."/>
            <person name="Ma J."/>
        </authorList>
    </citation>
    <scope>NUCLEOTIDE SEQUENCE [LARGE SCALE GENOMIC DNA]</scope>
    <source>
        <strain evidence="3">KCTC 42730</strain>
    </source>
</reference>
<protein>
    <submittedName>
        <fullName evidence="2">Type II secretion system protein J</fullName>
    </submittedName>
</protein>
<keyword evidence="3" id="KW-1185">Reference proteome</keyword>
<name>A0ABV7CKN5_9GAMM</name>
<accession>A0ABV7CKN5</accession>
<evidence type="ECO:0000313" key="3">
    <source>
        <dbReference type="Proteomes" id="UP001595453"/>
    </source>
</evidence>
<keyword evidence="1" id="KW-0472">Membrane</keyword>
<sequence length="136" mass="15135">MKVVQNSGFTLVEVLISAIILFSAIAVTSQIYKQVSFSSKKASDVTRSAQLSYIAIDLIKAKLQSAKVASTDQSLYMDELELNGVDFNWVAKRQDRVSPAPDFDDINPPGKMFSLFQVTVTSSVNDNFQFKVMVWD</sequence>
<keyword evidence="1" id="KW-1133">Transmembrane helix</keyword>
<feature type="transmembrane region" description="Helical" evidence="1">
    <location>
        <begin position="12"/>
        <end position="32"/>
    </location>
</feature>
<gene>
    <name evidence="2" type="ORF">ACFOEE_11170</name>
</gene>
<keyword evidence="1" id="KW-0812">Transmembrane</keyword>
<evidence type="ECO:0000256" key="1">
    <source>
        <dbReference type="SAM" id="Phobius"/>
    </source>
</evidence>